<evidence type="ECO:0000259" key="15">
    <source>
        <dbReference type="PROSITE" id="PS50927"/>
    </source>
</evidence>
<keyword evidence="7" id="KW-1015">Disulfide bond</keyword>
<evidence type="ECO:0000256" key="11">
    <source>
        <dbReference type="PIRNR" id="PIRNR000641"/>
    </source>
</evidence>
<comment type="similarity">
    <text evidence="11">Belongs to the protein kinase superfamily. Ser/Thr protein kinase family.</text>
</comment>
<dbReference type="SMART" id="SM00220">
    <property type="entry name" value="S_TKc"/>
    <property type="match status" value="1"/>
</dbReference>
<keyword evidence="1 11" id="KW-0723">Serine/threonine-protein kinase</keyword>
<dbReference type="PROSITE" id="PS50948">
    <property type="entry name" value="PAN"/>
    <property type="match status" value="1"/>
</dbReference>
<dbReference type="Pfam" id="PF08276">
    <property type="entry name" value="PAN_2"/>
    <property type="match status" value="1"/>
</dbReference>
<keyword evidence="12" id="KW-1133">Transmembrane helix</keyword>
<dbReference type="AlphaFoldDB" id="A0AAF0WPF9"/>
<dbReference type="Proteomes" id="UP000077755">
    <property type="component" value="Chromosome 3"/>
</dbReference>
<reference evidence="17" key="1">
    <citation type="journal article" date="2016" name="Nat. Genet.">
        <title>A high-quality carrot genome assembly provides new insights into carotenoid accumulation and asterid genome evolution.</title>
        <authorList>
            <person name="Iorizzo M."/>
            <person name="Ellison S."/>
            <person name="Senalik D."/>
            <person name="Zeng P."/>
            <person name="Satapoomin P."/>
            <person name="Huang J."/>
            <person name="Bowman M."/>
            <person name="Iovene M."/>
            <person name="Sanseverino W."/>
            <person name="Cavagnaro P."/>
            <person name="Yildiz M."/>
            <person name="Macko-Podgorni A."/>
            <person name="Moranska E."/>
            <person name="Grzebelus E."/>
            <person name="Grzebelus D."/>
            <person name="Ashrafi H."/>
            <person name="Zheng Z."/>
            <person name="Cheng S."/>
            <person name="Spooner D."/>
            <person name="Van Deynze A."/>
            <person name="Simon P."/>
        </authorList>
    </citation>
    <scope>NUCLEOTIDE SEQUENCE</scope>
    <source>
        <tissue evidence="17">Leaf</tissue>
    </source>
</reference>
<dbReference type="Gene3D" id="3.30.200.20">
    <property type="entry name" value="Phosphorylase Kinase, domain 1"/>
    <property type="match status" value="1"/>
</dbReference>
<dbReference type="PIRSF" id="PIRSF000641">
    <property type="entry name" value="SRK"/>
    <property type="match status" value="1"/>
</dbReference>
<feature type="domain" description="Protein kinase" evidence="14">
    <location>
        <begin position="509"/>
        <end position="795"/>
    </location>
</feature>
<keyword evidence="12" id="KW-0472">Membrane</keyword>
<dbReference type="InterPro" id="IPR001480">
    <property type="entry name" value="Bulb-type_lectin_dom"/>
</dbReference>
<evidence type="ECO:0000259" key="16">
    <source>
        <dbReference type="PROSITE" id="PS50948"/>
    </source>
</evidence>
<dbReference type="SUPFAM" id="SSF56112">
    <property type="entry name" value="Protein kinase-like (PK-like)"/>
    <property type="match status" value="1"/>
</dbReference>
<keyword evidence="3 13" id="KW-0732">Signal</keyword>
<evidence type="ECO:0000256" key="1">
    <source>
        <dbReference type="ARBA" id="ARBA00022527"/>
    </source>
</evidence>
<keyword evidence="2 11" id="KW-0808">Transferase</keyword>
<evidence type="ECO:0000256" key="4">
    <source>
        <dbReference type="ARBA" id="ARBA00022741"/>
    </source>
</evidence>
<dbReference type="CDD" id="cd14066">
    <property type="entry name" value="STKc_IRAK"/>
    <property type="match status" value="1"/>
</dbReference>
<accession>A0AAF0WPF9</accession>
<dbReference type="FunFam" id="3.30.200.20:FF:000195">
    <property type="entry name" value="G-type lectin S-receptor-like serine/threonine-protein kinase"/>
    <property type="match status" value="1"/>
</dbReference>
<evidence type="ECO:0000256" key="6">
    <source>
        <dbReference type="ARBA" id="ARBA00022840"/>
    </source>
</evidence>
<dbReference type="SMART" id="SM00108">
    <property type="entry name" value="B_lectin"/>
    <property type="match status" value="1"/>
</dbReference>
<evidence type="ECO:0000256" key="5">
    <source>
        <dbReference type="ARBA" id="ARBA00022777"/>
    </source>
</evidence>
<dbReference type="InterPro" id="IPR024171">
    <property type="entry name" value="SRK-like_kinase"/>
</dbReference>
<comment type="catalytic activity">
    <reaction evidence="9 11">
        <text>L-threonyl-[protein] + ATP = O-phospho-L-threonyl-[protein] + ADP + H(+)</text>
        <dbReference type="Rhea" id="RHEA:46608"/>
        <dbReference type="Rhea" id="RHEA-COMP:11060"/>
        <dbReference type="Rhea" id="RHEA-COMP:11605"/>
        <dbReference type="ChEBI" id="CHEBI:15378"/>
        <dbReference type="ChEBI" id="CHEBI:30013"/>
        <dbReference type="ChEBI" id="CHEBI:30616"/>
        <dbReference type="ChEBI" id="CHEBI:61977"/>
        <dbReference type="ChEBI" id="CHEBI:456216"/>
        <dbReference type="EC" id="2.7.11.1"/>
    </reaction>
</comment>
<dbReference type="GO" id="GO:0005524">
    <property type="term" value="F:ATP binding"/>
    <property type="evidence" value="ECO:0007669"/>
    <property type="project" value="UniProtKB-KW"/>
</dbReference>
<evidence type="ECO:0000256" key="10">
    <source>
        <dbReference type="ARBA" id="ARBA00048679"/>
    </source>
</evidence>
<dbReference type="PROSITE" id="PS00108">
    <property type="entry name" value="PROTEIN_KINASE_ST"/>
    <property type="match status" value="1"/>
</dbReference>
<dbReference type="InterPro" id="IPR008271">
    <property type="entry name" value="Ser/Thr_kinase_AS"/>
</dbReference>
<dbReference type="CDD" id="cd01098">
    <property type="entry name" value="PAN_AP_plant"/>
    <property type="match status" value="1"/>
</dbReference>
<dbReference type="Pfam" id="PF07714">
    <property type="entry name" value="PK_Tyr_Ser-Thr"/>
    <property type="match status" value="1"/>
</dbReference>
<dbReference type="InterPro" id="IPR000719">
    <property type="entry name" value="Prot_kinase_dom"/>
</dbReference>
<dbReference type="InterPro" id="IPR036426">
    <property type="entry name" value="Bulb-type_lectin_dom_sf"/>
</dbReference>
<dbReference type="InterPro" id="IPR000858">
    <property type="entry name" value="S_locus_glycoprot_dom"/>
</dbReference>
<dbReference type="Pfam" id="PF01453">
    <property type="entry name" value="B_lectin"/>
    <property type="match status" value="1"/>
</dbReference>
<dbReference type="GO" id="GO:0048544">
    <property type="term" value="P:recognition of pollen"/>
    <property type="evidence" value="ECO:0007669"/>
    <property type="project" value="InterPro"/>
</dbReference>
<dbReference type="Pfam" id="PF00954">
    <property type="entry name" value="S_locus_glycop"/>
    <property type="match status" value="1"/>
</dbReference>
<dbReference type="Gene3D" id="3.50.4.10">
    <property type="entry name" value="Hepatocyte Growth Factor"/>
    <property type="match status" value="1"/>
</dbReference>
<dbReference type="FunFam" id="1.10.510.10:FF:000060">
    <property type="entry name" value="G-type lectin S-receptor-like serine/threonine-protein kinase"/>
    <property type="match status" value="1"/>
</dbReference>
<evidence type="ECO:0000256" key="8">
    <source>
        <dbReference type="ARBA" id="ARBA00023180"/>
    </source>
</evidence>
<reference evidence="17" key="2">
    <citation type="submission" date="2022-03" db="EMBL/GenBank/DDBJ databases">
        <title>Draft title - Genomic analysis of global carrot germplasm unveils the trajectory of domestication and the origin of high carotenoid orange carrot.</title>
        <authorList>
            <person name="Iorizzo M."/>
            <person name="Ellison S."/>
            <person name="Senalik D."/>
            <person name="Macko-Podgorni A."/>
            <person name="Grzebelus D."/>
            <person name="Bostan H."/>
            <person name="Rolling W."/>
            <person name="Curaba J."/>
            <person name="Simon P."/>
        </authorList>
    </citation>
    <scope>NUCLEOTIDE SEQUENCE</scope>
    <source>
        <tissue evidence="17">Leaf</tissue>
    </source>
</reference>
<keyword evidence="8" id="KW-0325">Glycoprotein</keyword>
<feature type="transmembrane region" description="Helical" evidence="12">
    <location>
        <begin position="438"/>
        <end position="460"/>
    </location>
</feature>
<evidence type="ECO:0000256" key="12">
    <source>
        <dbReference type="SAM" id="Phobius"/>
    </source>
</evidence>
<evidence type="ECO:0000313" key="18">
    <source>
        <dbReference type="Proteomes" id="UP000077755"/>
    </source>
</evidence>
<dbReference type="Gene3D" id="1.10.510.10">
    <property type="entry name" value="Transferase(Phosphotransferase) domain 1"/>
    <property type="match status" value="1"/>
</dbReference>
<evidence type="ECO:0000313" key="17">
    <source>
        <dbReference type="EMBL" id="WOG92033.1"/>
    </source>
</evidence>
<comment type="catalytic activity">
    <reaction evidence="10 11">
        <text>L-seryl-[protein] + ATP = O-phospho-L-seryl-[protein] + ADP + H(+)</text>
        <dbReference type="Rhea" id="RHEA:17989"/>
        <dbReference type="Rhea" id="RHEA-COMP:9863"/>
        <dbReference type="Rhea" id="RHEA-COMP:11604"/>
        <dbReference type="ChEBI" id="CHEBI:15378"/>
        <dbReference type="ChEBI" id="CHEBI:29999"/>
        <dbReference type="ChEBI" id="CHEBI:30616"/>
        <dbReference type="ChEBI" id="CHEBI:83421"/>
        <dbReference type="ChEBI" id="CHEBI:456216"/>
        <dbReference type="EC" id="2.7.11.1"/>
    </reaction>
</comment>
<feature type="signal peptide" evidence="13">
    <location>
        <begin position="1"/>
        <end position="19"/>
    </location>
</feature>
<dbReference type="InterPro" id="IPR011009">
    <property type="entry name" value="Kinase-like_dom_sf"/>
</dbReference>
<dbReference type="SUPFAM" id="SSF51110">
    <property type="entry name" value="alpha-D-mannose-specific plant lectins"/>
    <property type="match status" value="1"/>
</dbReference>
<dbReference type="PROSITE" id="PS50011">
    <property type="entry name" value="PROTEIN_KINASE_DOM"/>
    <property type="match status" value="1"/>
</dbReference>
<dbReference type="Gene3D" id="2.90.10.10">
    <property type="entry name" value="Bulb-type lectin domain"/>
    <property type="match status" value="1"/>
</dbReference>
<dbReference type="PROSITE" id="PS50927">
    <property type="entry name" value="BULB_LECTIN"/>
    <property type="match status" value="1"/>
</dbReference>
<keyword evidence="4 11" id="KW-0547">Nucleotide-binding</keyword>
<keyword evidence="12" id="KW-0812">Transmembrane</keyword>
<evidence type="ECO:0000259" key="14">
    <source>
        <dbReference type="PROSITE" id="PS50011"/>
    </source>
</evidence>
<keyword evidence="6 11" id="KW-0067">ATP-binding</keyword>
<evidence type="ECO:0000256" key="3">
    <source>
        <dbReference type="ARBA" id="ARBA00022729"/>
    </source>
</evidence>
<dbReference type="CDD" id="cd00028">
    <property type="entry name" value="B_lectin"/>
    <property type="match status" value="1"/>
</dbReference>
<dbReference type="InterPro" id="IPR003609">
    <property type="entry name" value="Pan_app"/>
</dbReference>
<name>A0AAF0WPF9_DAUCS</name>
<dbReference type="InterPro" id="IPR001245">
    <property type="entry name" value="Ser-Thr/Tyr_kinase_cat_dom"/>
</dbReference>
<evidence type="ECO:0000256" key="9">
    <source>
        <dbReference type="ARBA" id="ARBA00047899"/>
    </source>
</evidence>
<dbReference type="GO" id="GO:0004674">
    <property type="term" value="F:protein serine/threonine kinase activity"/>
    <property type="evidence" value="ECO:0007669"/>
    <property type="project" value="UniProtKB-KW"/>
</dbReference>
<organism evidence="17 18">
    <name type="scientific">Daucus carota subsp. sativus</name>
    <name type="common">Carrot</name>
    <dbReference type="NCBI Taxonomy" id="79200"/>
    <lineage>
        <taxon>Eukaryota</taxon>
        <taxon>Viridiplantae</taxon>
        <taxon>Streptophyta</taxon>
        <taxon>Embryophyta</taxon>
        <taxon>Tracheophyta</taxon>
        <taxon>Spermatophyta</taxon>
        <taxon>Magnoliopsida</taxon>
        <taxon>eudicotyledons</taxon>
        <taxon>Gunneridae</taxon>
        <taxon>Pentapetalae</taxon>
        <taxon>asterids</taxon>
        <taxon>campanulids</taxon>
        <taxon>Apiales</taxon>
        <taxon>Apiaceae</taxon>
        <taxon>Apioideae</taxon>
        <taxon>Scandiceae</taxon>
        <taxon>Daucinae</taxon>
        <taxon>Daucus</taxon>
        <taxon>Daucus sect. Daucus</taxon>
    </lineage>
</organism>
<keyword evidence="5 11" id="KW-0418">Kinase</keyword>
<protein>
    <recommendedName>
        <fullName evidence="11">Receptor-like serine/threonine-protein kinase</fullName>
        <ecNumber evidence="11">2.7.11.1</ecNumber>
    </recommendedName>
</protein>
<keyword evidence="18" id="KW-1185">Reference proteome</keyword>
<feature type="domain" description="Bulb-type lectin" evidence="15">
    <location>
        <begin position="26"/>
        <end position="148"/>
    </location>
</feature>
<dbReference type="PANTHER" id="PTHR32444">
    <property type="entry name" value="BULB-TYPE LECTIN DOMAIN-CONTAINING PROTEIN"/>
    <property type="match status" value="1"/>
</dbReference>
<feature type="domain" description="Apple" evidence="16">
    <location>
        <begin position="342"/>
        <end position="423"/>
    </location>
</feature>
<dbReference type="PANTHER" id="PTHR32444:SF183">
    <property type="entry name" value="APPLE DOMAIN-CONTAINING PROTEIN"/>
    <property type="match status" value="1"/>
</dbReference>
<dbReference type="EC" id="2.7.11.1" evidence="11"/>
<sequence>MKMLTAILFVSFLVMLCFGILVTPLLDTMNSTQNLTDGDTIVSSGGIFELGFFKPGESNKHYLGIWYKTVSVKTVVWVANREAGVNGTTSVLKLTSSGTLNLHNSTNGFIIWSSNSKRLGGNPILQLFDNGNLVIREKDDNSPDHYLWQSFDYPTDTHLPEMKLGLNLVTGFERYLSSWKSNDDPAPGVFNYHLDPAGYPHLVLRNGEAETYQTGPWDGFRFTGRPKISNNGIYNHSLVYTKQEVYYTFELLNSSVFSRFVLNQSGEGQRWTWVDRNHKWELFLKLPTDSCDTFKRCGAYGSCNIDRGPICGCLDKFVPKNEDDWGKADWSSGCVRGKLLNCRKGDGFKKYSRVKVPDTDSSLFNDSMSLQECHTACLKNCSCMAYSILDIAGDGRGCLQWYGDLVDIRELSGGGQDLYVRVALSDSDESKGKDGSKLLIILVVLVASVLLVLVLAFYLWKKRTNKLLTRPDGSLESNSMKEFNSESHKEDLDLPFFRLSTLAEATDHFAISNKLGQGGFGPVFKGVLKDGQEIAVKCLSETSKQGINEFMNEVKCIAKLQHRNLVRLLGYCVQGEEKMLIYEYMPNKSLDWHIFDEKQSTFLDWPQRFHIIDGIARGLLYLHQDSRLRIIHRDLKAGNILLDKDMNPKISDFGLARSFIENENEANTNRVVGTYGYMPPEYAVDGLFSVKSDVFSFGVLVLEIVSGSRNRGFIHRDHRHNLLGHAWRLHQEGRSIELIKGEIIQDSCYIQEVLRSIHIGLLCVQQSPDDRPNMSSVVLMLGSEGELPEPTQPGFFTERNIAESEYFSSTHPHYSAEATTSTLLQGR</sequence>
<dbReference type="EMBL" id="CP093345">
    <property type="protein sequence ID" value="WOG92033.1"/>
    <property type="molecule type" value="Genomic_DNA"/>
</dbReference>
<evidence type="ECO:0000256" key="2">
    <source>
        <dbReference type="ARBA" id="ARBA00022679"/>
    </source>
</evidence>
<gene>
    <name evidence="17" type="ORF">DCAR_0311289</name>
</gene>
<evidence type="ECO:0000256" key="13">
    <source>
        <dbReference type="SAM" id="SignalP"/>
    </source>
</evidence>
<dbReference type="SMART" id="SM00473">
    <property type="entry name" value="PAN_AP"/>
    <property type="match status" value="1"/>
</dbReference>
<dbReference type="FunFam" id="2.90.10.10:FF:000001">
    <property type="entry name" value="G-type lectin S-receptor-like serine/threonine-protein kinase"/>
    <property type="match status" value="1"/>
</dbReference>
<proteinExistence type="inferred from homology"/>
<feature type="chain" id="PRO_5042294306" description="Receptor-like serine/threonine-protein kinase" evidence="13">
    <location>
        <begin position="20"/>
        <end position="827"/>
    </location>
</feature>
<evidence type="ECO:0000256" key="7">
    <source>
        <dbReference type="ARBA" id="ARBA00023157"/>
    </source>
</evidence>